<dbReference type="GO" id="GO:0016788">
    <property type="term" value="F:hydrolase activity, acting on ester bonds"/>
    <property type="evidence" value="ECO:0007669"/>
    <property type="project" value="UniProtKB-ARBA"/>
</dbReference>
<accession>A0A396Z0U9</accession>
<dbReference type="RefSeq" id="WP_118969306.1">
    <property type="nucleotide sequence ID" value="NZ_QHCT01000004.1"/>
</dbReference>
<name>A0A396Z0U9_9LEPT</name>
<keyword evidence="2" id="KW-0378">Hydrolase</keyword>
<evidence type="ECO:0000256" key="1">
    <source>
        <dbReference type="SAM" id="SignalP"/>
    </source>
</evidence>
<organism evidence="2 3">
    <name type="scientific">Leptospira stimsonii</name>
    <dbReference type="NCBI Taxonomy" id="2202203"/>
    <lineage>
        <taxon>Bacteria</taxon>
        <taxon>Pseudomonadati</taxon>
        <taxon>Spirochaetota</taxon>
        <taxon>Spirochaetia</taxon>
        <taxon>Leptospirales</taxon>
        <taxon>Leptospiraceae</taxon>
        <taxon>Leptospira</taxon>
    </lineage>
</organism>
<dbReference type="Gene3D" id="3.40.50.1110">
    <property type="entry name" value="SGNH hydrolase"/>
    <property type="match status" value="1"/>
</dbReference>
<comment type="caution">
    <text evidence="2">The sequence shown here is derived from an EMBL/GenBank/DDBJ whole genome shotgun (WGS) entry which is preliminary data.</text>
</comment>
<dbReference type="OrthoDB" id="329060at2"/>
<dbReference type="AlphaFoldDB" id="A0A396Z0U9"/>
<dbReference type="NCBIfam" id="NF047594">
    <property type="entry name" value="LIC10707_fam"/>
    <property type="match status" value="1"/>
</dbReference>
<gene>
    <name evidence="2" type="ORF">DLM75_14900</name>
</gene>
<dbReference type="InterPro" id="IPR036514">
    <property type="entry name" value="SGNH_hydro_sf"/>
</dbReference>
<evidence type="ECO:0000313" key="3">
    <source>
        <dbReference type="Proteomes" id="UP000265798"/>
    </source>
</evidence>
<keyword evidence="1" id="KW-0732">Signal</keyword>
<dbReference type="Proteomes" id="UP000265798">
    <property type="component" value="Unassembled WGS sequence"/>
</dbReference>
<feature type="chain" id="PRO_5017240410" evidence="1">
    <location>
        <begin position="27"/>
        <end position="476"/>
    </location>
</feature>
<dbReference type="EMBL" id="QHCT01000004">
    <property type="protein sequence ID" value="RHX89141.1"/>
    <property type="molecule type" value="Genomic_DNA"/>
</dbReference>
<protein>
    <submittedName>
        <fullName evidence="2">SGNH/GDSL hydrolase family protein</fullName>
    </submittedName>
</protein>
<reference evidence="3" key="1">
    <citation type="submission" date="2018-05" db="EMBL/GenBank/DDBJ databases">
        <title>Leptospira yasudae sp. nov. and Leptospira stimsonii sp. nov., two pathogenic species of the genus Leptospira isolated from environmental sources.</title>
        <authorList>
            <person name="Casanovas-Massana A."/>
            <person name="Hamond C."/>
            <person name="Santos L.A."/>
            <person name="Hacker K.P."/>
            <person name="Balassiano I."/>
            <person name="Medeiros M.A."/>
            <person name="Reis M.G."/>
            <person name="Ko A.I."/>
            <person name="Wunder E.A."/>
        </authorList>
    </citation>
    <scope>NUCLEOTIDE SEQUENCE [LARGE SCALE GENOMIC DNA]</scope>
    <source>
        <strain evidence="3">Yale</strain>
    </source>
</reference>
<evidence type="ECO:0000313" key="2">
    <source>
        <dbReference type="EMBL" id="RHX89141.1"/>
    </source>
</evidence>
<proteinExistence type="predicted"/>
<sequence>MKKNTFNSVTFKISLFILIYSNTLLADKNSITFWFPDENHTYDHLVKVTNCNTQFDDNNPESFEPNKTFLTMYGDSLGDFVNEGAYGYFGWDKFLTLMNFGIEWNVQNLAIGGYTTNSVYNLITKCAESDVKRFNFKTAPNVAFEIGGNDFWHNSLMLTFMPWKFPSVVDRVIYNTKAILFQLRHPRRDKDVLVMGNFPNLSYSPTLGNYSQYFNVGAVQPGYNFTSYMNQLHDSQATALHDDTQKAILTLLPPFGWLALLYMPIDLDKLQGDFAQAIVGIKQAYNEALSTIEIQTGLDELNVLHSQIKNSGISPTGKDEWYWIWLHTIKNNISMISSIGMFLTQGPLEQLTNEMNVSKGKVHFLPMYHLFIRQKDCFEFGQCWVANPWLYQDPVGHLNYLGYTVWASALSAKVIELDWHNSLKNGPPKYNGAVSIPGDDTVITLPDGEHGTDEVVIVPSEIDLLLLICLFTGKCW</sequence>
<feature type="signal peptide" evidence="1">
    <location>
        <begin position="1"/>
        <end position="26"/>
    </location>
</feature>
<dbReference type="SUPFAM" id="SSF52266">
    <property type="entry name" value="SGNH hydrolase"/>
    <property type="match status" value="1"/>
</dbReference>